<evidence type="ECO:0000313" key="1">
    <source>
        <dbReference type="EMBL" id="VEL29602.1"/>
    </source>
</evidence>
<keyword evidence="2" id="KW-1185">Reference proteome</keyword>
<dbReference type="EMBL" id="CAAALY010104638">
    <property type="protein sequence ID" value="VEL29602.1"/>
    <property type="molecule type" value="Genomic_DNA"/>
</dbReference>
<comment type="caution">
    <text evidence="1">The sequence shown here is derived from an EMBL/GenBank/DDBJ whole genome shotgun (WGS) entry which is preliminary data.</text>
</comment>
<gene>
    <name evidence="1" type="ORF">PXEA_LOCUS23042</name>
</gene>
<reference evidence="1" key="1">
    <citation type="submission" date="2018-11" db="EMBL/GenBank/DDBJ databases">
        <authorList>
            <consortium name="Pathogen Informatics"/>
        </authorList>
    </citation>
    <scope>NUCLEOTIDE SEQUENCE</scope>
</reference>
<evidence type="ECO:0000313" key="2">
    <source>
        <dbReference type="Proteomes" id="UP000784294"/>
    </source>
</evidence>
<proteinExistence type="predicted"/>
<feature type="non-terminal residue" evidence="1">
    <location>
        <position position="123"/>
    </location>
</feature>
<accession>A0A3S5AQK1</accession>
<dbReference type="Proteomes" id="UP000784294">
    <property type="component" value="Unassembled WGS sequence"/>
</dbReference>
<organism evidence="1 2">
    <name type="scientific">Protopolystoma xenopodis</name>
    <dbReference type="NCBI Taxonomy" id="117903"/>
    <lineage>
        <taxon>Eukaryota</taxon>
        <taxon>Metazoa</taxon>
        <taxon>Spiralia</taxon>
        <taxon>Lophotrochozoa</taxon>
        <taxon>Platyhelminthes</taxon>
        <taxon>Monogenea</taxon>
        <taxon>Polyopisthocotylea</taxon>
        <taxon>Polystomatidea</taxon>
        <taxon>Polystomatidae</taxon>
        <taxon>Protopolystoma</taxon>
    </lineage>
</organism>
<sequence length="123" mass="14374">MYKWRNLQSALLPRYSSLVFHPVLGTRQCLSDGIYPIFMQRVQFSTAESLLSSSPSFRRWEDWQVEQGIAATQSIWTLRHRAFQAVKHRMSHLERTEVYSVTVGMSCPTPYAPIVQLRHTTWT</sequence>
<protein>
    <submittedName>
        <fullName evidence="1">Uncharacterized protein</fullName>
    </submittedName>
</protein>
<dbReference type="AlphaFoldDB" id="A0A3S5AQK1"/>
<name>A0A3S5AQK1_9PLAT</name>